<dbReference type="Gene3D" id="3.40.50.2300">
    <property type="match status" value="1"/>
</dbReference>
<gene>
    <name evidence="4" type="ORF">CO173_01745</name>
</gene>
<proteinExistence type="predicted"/>
<evidence type="ECO:0000313" key="5">
    <source>
        <dbReference type="Proteomes" id="UP000231263"/>
    </source>
</evidence>
<accession>A0A2M7XF35</accession>
<evidence type="ECO:0000313" key="4">
    <source>
        <dbReference type="EMBL" id="PJA46468.1"/>
    </source>
</evidence>
<dbReference type="EMBL" id="PFWT01000009">
    <property type="protein sequence ID" value="PJA46468.1"/>
    <property type="molecule type" value="Genomic_DNA"/>
</dbReference>
<dbReference type="InterPro" id="IPR001789">
    <property type="entry name" value="Sig_transdc_resp-reg_receiver"/>
</dbReference>
<sequence length="131" mass="14896">MTTAKKNKVVILLSEKDVFLVKIYKYKFNKEAGWETMVADDPKSLLELVLKEKPSLVLTDIILKNGTAYDVIEKITHNKDKKIASIPIVILTDLAQNQDVQNMKKLGVTEYLVKSETTFDEVISVVKQLQK</sequence>
<dbReference type="CDD" id="cd00156">
    <property type="entry name" value="REC"/>
    <property type="match status" value="1"/>
</dbReference>
<dbReference type="InterPro" id="IPR050595">
    <property type="entry name" value="Bact_response_regulator"/>
</dbReference>
<feature type="domain" description="Response regulatory" evidence="3">
    <location>
        <begin position="10"/>
        <end position="129"/>
    </location>
</feature>
<dbReference type="Proteomes" id="UP000231263">
    <property type="component" value="Unassembled WGS sequence"/>
</dbReference>
<dbReference type="PANTHER" id="PTHR44591:SF3">
    <property type="entry name" value="RESPONSE REGULATORY DOMAIN-CONTAINING PROTEIN"/>
    <property type="match status" value="1"/>
</dbReference>
<organism evidence="4 5">
    <name type="scientific">Candidatus Uhrbacteria bacterium CG_4_9_14_3_um_filter_41_35</name>
    <dbReference type="NCBI Taxonomy" id="1975034"/>
    <lineage>
        <taxon>Bacteria</taxon>
        <taxon>Candidatus Uhriibacteriota</taxon>
    </lineage>
</organism>
<dbReference type="Pfam" id="PF00072">
    <property type="entry name" value="Response_reg"/>
    <property type="match status" value="1"/>
</dbReference>
<evidence type="ECO:0000259" key="3">
    <source>
        <dbReference type="PROSITE" id="PS50110"/>
    </source>
</evidence>
<dbReference type="SMART" id="SM00448">
    <property type="entry name" value="REC"/>
    <property type="match status" value="1"/>
</dbReference>
<name>A0A2M7XF35_9BACT</name>
<evidence type="ECO:0000256" key="2">
    <source>
        <dbReference type="PROSITE-ProRule" id="PRU00169"/>
    </source>
</evidence>
<dbReference type="PROSITE" id="PS50110">
    <property type="entry name" value="RESPONSE_REGULATORY"/>
    <property type="match status" value="1"/>
</dbReference>
<dbReference type="GO" id="GO:0000160">
    <property type="term" value="P:phosphorelay signal transduction system"/>
    <property type="evidence" value="ECO:0007669"/>
    <property type="project" value="InterPro"/>
</dbReference>
<comment type="caution">
    <text evidence="4">The sequence shown here is derived from an EMBL/GenBank/DDBJ whole genome shotgun (WGS) entry which is preliminary data.</text>
</comment>
<dbReference type="SUPFAM" id="SSF52172">
    <property type="entry name" value="CheY-like"/>
    <property type="match status" value="1"/>
</dbReference>
<reference evidence="5" key="1">
    <citation type="submission" date="2017-09" db="EMBL/GenBank/DDBJ databases">
        <title>Depth-based differentiation of microbial function through sediment-hosted aquifers and enrichment of novel symbionts in the deep terrestrial subsurface.</title>
        <authorList>
            <person name="Probst A.J."/>
            <person name="Ladd B."/>
            <person name="Jarett J.K."/>
            <person name="Geller-Mcgrath D.E."/>
            <person name="Sieber C.M.K."/>
            <person name="Emerson J.B."/>
            <person name="Anantharaman K."/>
            <person name="Thomas B.C."/>
            <person name="Malmstrom R."/>
            <person name="Stieglmeier M."/>
            <person name="Klingl A."/>
            <person name="Woyke T."/>
            <person name="Ryan C.M."/>
            <person name="Banfield J.F."/>
        </authorList>
    </citation>
    <scope>NUCLEOTIDE SEQUENCE [LARGE SCALE GENOMIC DNA]</scope>
</reference>
<keyword evidence="1 2" id="KW-0597">Phosphoprotein</keyword>
<protein>
    <recommendedName>
        <fullName evidence="3">Response regulatory domain-containing protein</fullName>
    </recommendedName>
</protein>
<dbReference type="PANTHER" id="PTHR44591">
    <property type="entry name" value="STRESS RESPONSE REGULATOR PROTEIN 1"/>
    <property type="match status" value="1"/>
</dbReference>
<dbReference type="InterPro" id="IPR011006">
    <property type="entry name" value="CheY-like_superfamily"/>
</dbReference>
<dbReference type="AlphaFoldDB" id="A0A2M7XF35"/>
<feature type="modified residue" description="4-aspartylphosphate" evidence="2">
    <location>
        <position position="60"/>
    </location>
</feature>
<evidence type="ECO:0000256" key="1">
    <source>
        <dbReference type="ARBA" id="ARBA00022553"/>
    </source>
</evidence>